<evidence type="ECO:0000256" key="2">
    <source>
        <dbReference type="SAM" id="MobiDB-lite"/>
    </source>
</evidence>
<dbReference type="InterPro" id="IPR040843">
    <property type="entry name" value="RAMA"/>
</dbReference>
<evidence type="ECO:0000256" key="1">
    <source>
        <dbReference type="PROSITE-ProRule" id="PRU00023"/>
    </source>
</evidence>
<keyword evidence="4" id="KW-1185">Reference proteome</keyword>
<dbReference type="PANTHER" id="PTHR24176:SF14">
    <property type="entry name" value="ANKYRIN REPEAT DOMAIN-CONTAINING PROTEIN 31"/>
    <property type="match status" value="1"/>
</dbReference>
<reference evidence="5" key="1">
    <citation type="submission" date="2025-08" db="UniProtKB">
        <authorList>
            <consortium name="RefSeq"/>
        </authorList>
    </citation>
    <scope>IDENTIFICATION</scope>
</reference>
<dbReference type="PROSITE" id="PS50088">
    <property type="entry name" value="ANK_REPEAT"/>
    <property type="match status" value="4"/>
</dbReference>
<feature type="repeat" description="ANK" evidence="1">
    <location>
        <begin position="582"/>
        <end position="614"/>
    </location>
</feature>
<dbReference type="PANTHER" id="PTHR24176">
    <property type="entry name" value="ANKYRIN REPEAT DOMAIN-CONTAINING PROTEIN 31-RELATED"/>
    <property type="match status" value="1"/>
</dbReference>
<dbReference type="GeneID" id="101360661"/>
<dbReference type="SUPFAM" id="SSF48403">
    <property type="entry name" value="Ankyrin repeat"/>
    <property type="match status" value="1"/>
</dbReference>
<gene>
    <name evidence="5" type="primary">ANKRD31</name>
</gene>
<dbReference type="STRING" id="127582.A0A2Y9R112"/>
<feature type="region of interest" description="Disordered" evidence="2">
    <location>
        <begin position="1650"/>
        <end position="1673"/>
    </location>
</feature>
<feature type="domain" description="RAMA" evidence="3">
    <location>
        <begin position="1714"/>
        <end position="1815"/>
    </location>
</feature>
<accession>A0A2Y9R112</accession>
<evidence type="ECO:0000313" key="5">
    <source>
        <dbReference type="RefSeq" id="XP_023585283.1"/>
    </source>
</evidence>
<name>A0A2Y9R112_TRIMA</name>
<organism evidence="4 5">
    <name type="scientific">Trichechus manatus latirostris</name>
    <name type="common">Florida manatee</name>
    <dbReference type="NCBI Taxonomy" id="127582"/>
    <lineage>
        <taxon>Eukaryota</taxon>
        <taxon>Metazoa</taxon>
        <taxon>Chordata</taxon>
        <taxon>Craniata</taxon>
        <taxon>Vertebrata</taxon>
        <taxon>Euteleostomi</taxon>
        <taxon>Mammalia</taxon>
        <taxon>Eutheria</taxon>
        <taxon>Afrotheria</taxon>
        <taxon>Sirenia</taxon>
        <taxon>Trichechidae</taxon>
        <taxon>Trichechus</taxon>
    </lineage>
</organism>
<sequence>MEEGAQAPDWDSDETMIEGSVMDSDLEDEELPWRRLLFDQDMSLKSESSLHPGMSGMCKGMPSPEIQLGFKLREHPQEQMNTSKMMPALSEDTVLQQSQDEMEQNQALLQTKCPMFTVSVPQTGLSLSHQNIQGPEAENTGVLPHTKKALSEDRDSPEISLLSGTAITVSGMVSVKEKSLTEPEKIAAQNTFSEPGKKVTLIMTSEDTKDEESSVETFVSALERLRTSPESTQEERSFQLMNDFEPSELVNPLSDSLSSTQTSLNDLWACHRDVLENTEDDALPVELVAALNTLSEAMVGPVCHIKEGGSSPSARNECLGVEPNVSQTNEDCTQMAEMNLESFCSMPPFEQYSKSAELQDGDLSVQQTPEGPDPFGLQTLAHQNATSCNQLNNKGDSNPVENIPDQETPCVLRRSSRLKKMKVDKAGKHTDDVCKIPEKILPKILSCERQTNSRSLTKDSSMQDSALMTKGEGKNVHSFRLKSGEQIRKNKKFAAKNEKMKMNKMSLSSINRKNIFGENLLYRAALQNDVDLVHHCIKKGGNVNQPSYAGWTALHEASAGGFYRIASELLKGGADVNIKGRYQITPLHDAVMSGHYKVAELLLLSGADPLLRSDSGKCALDEAKHLCMKRLLERYVPKHQKRLIWAPRNSTDPIDVEDTHQHKKPKFSSKNCVAFVNDEDSNRLNQEHVKVDKGSKEGLYINKEDIYEYYQKDSKNTKFGKSKQKLLTLDQIHSKGFRKDNLHNVRDPSTNVSNDKGRNTQHKKTHMDDGDCSPRKTVAVTSSRRINRLVPHQQHILETLDGLPEESCKPSSPTLSSLTNDLGKSIKACSISKEAHTQSLDLSDNQEVQFLELESVDQTEVCFSGLSLHKEIKLPLVPTDQPTHTDKKQHISPYKFHENSNSGQKDENLNKWENSIPFVVKGNINDDGGGGDCCTEKTVTSEEAMCSADCKIHYNCEENITNREEIYFQQSLPSEHHFSQENALKAGSLTILPQQEAVTFSDSDNTVISEQHVANYEQYTYGISYDHSPGNPDQTPLAGTRTLSTHEPSELTSHVELFKRPPDYSPRAPTPLMNQTNTRTVEKVNEQQDIKRNYTDRDHKASYSNGPLSTIACSQVIETTKIEKRRQDLSESKTIRNVDFHSTGNMNKELINNSQLNQRGEKKISPKPGEILTNNGEEGTIRNCEEKKQKSDSEIHMPITIQVQNWKNRQNLLKATCSQCWTPLHEASSEGSNDITVELLKAGANVNSENLDGILPLHDAVTNNHLKAVEILLQHGANPNQKDPKKKTALDEADDEKMKELLKSYGAVETGNRDESNIVKSPAVRSKRHKQCICDDCKTDDPPSLSHQEKTRESLSMHQTINAILQDIEEKQERLLAFEIRTPEDAEQYIEKMLQIKEVMDSVLAKQKAERDDLAKKYRVSIESFKHGALREQLANLATRQKSLLVVAKKQRSISLKIQNYKNVTSLSGLSLRKLPSSPEISNEEDSQKLTSLEKSVQPLSGSLSPANLVSGNMQEAQLPLETCVTVENDSQNTSIGQNSETVRREEFSGNKQNSKQNVSDYTLDGLSKSSHLDGTEKIKLPSQPIAFIAQVDYSQKENDFIKTTAKGYESCHPPTVTGALNISEITSVLAQKDAHLSAVICDQALSNYDPKTRNKKTASQQPPRAASESPAHQRITALDSDTMHQMKPYLKKSASAVPCANDSQITTSGSGRQHTMKKPLNYSTAPKKKCIQIKDLILLGRINPGNNILEFKTQETTHKASILSSGKIKVENGQIYQTPVTWLKDLLGGDCSVTWNYAWSKVTYLGKELSKYVSEEVPVPPEPNLVLQQCQPSLLDRKEASQPQDQPVLVYNFVSGLENGVSEDCLGTCREPVQSNPHYLQINEILLISDQEFLPCHIMDQHWKFYAECEELMF</sequence>
<evidence type="ECO:0000259" key="3">
    <source>
        <dbReference type="Pfam" id="PF18755"/>
    </source>
</evidence>
<dbReference type="Pfam" id="PF18755">
    <property type="entry name" value="RAMA"/>
    <property type="match status" value="1"/>
</dbReference>
<dbReference type="PROSITE" id="PS50297">
    <property type="entry name" value="ANK_REP_REGION"/>
    <property type="match status" value="4"/>
</dbReference>
<keyword evidence="1" id="KW-0040">ANK repeat</keyword>
<dbReference type="Gene3D" id="1.25.40.20">
    <property type="entry name" value="Ankyrin repeat-containing domain"/>
    <property type="match status" value="2"/>
</dbReference>
<feature type="compositionally biased region" description="Polar residues" evidence="2">
    <location>
        <begin position="1528"/>
        <end position="1541"/>
    </location>
</feature>
<dbReference type="FunCoup" id="A0A2Y9R112">
    <property type="interactions" value="89"/>
</dbReference>
<protein>
    <submittedName>
        <fullName evidence="5">Ankyrin repeat domain-containing protein 31</fullName>
    </submittedName>
</protein>
<dbReference type="InParanoid" id="A0A2Y9R112"/>
<dbReference type="RefSeq" id="XP_023585283.1">
    <property type="nucleotide sequence ID" value="XM_023729515.1"/>
</dbReference>
<dbReference type="Pfam" id="PF12796">
    <property type="entry name" value="Ank_2"/>
    <property type="match status" value="2"/>
</dbReference>
<dbReference type="KEGG" id="tmu:101360661"/>
<evidence type="ECO:0000313" key="4">
    <source>
        <dbReference type="Proteomes" id="UP000248480"/>
    </source>
</evidence>
<dbReference type="CTD" id="256006"/>
<dbReference type="InterPro" id="IPR042334">
    <property type="entry name" value="ANKRD31"/>
</dbReference>
<dbReference type="SMART" id="SM00248">
    <property type="entry name" value="ANK"/>
    <property type="match status" value="5"/>
</dbReference>
<proteinExistence type="predicted"/>
<feature type="region of interest" description="Disordered" evidence="2">
    <location>
        <begin position="738"/>
        <end position="774"/>
    </location>
</feature>
<dbReference type="InterPro" id="IPR002110">
    <property type="entry name" value="Ankyrin_rpt"/>
</dbReference>
<feature type="compositionally biased region" description="Polar residues" evidence="2">
    <location>
        <begin position="1550"/>
        <end position="1561"/>
    </location>
</feature>
<feature type="repeat" description="ANK" evidence="1">
    <location>
        <begin position="549"/>
        <end position="581"/>
    </location>
</feature>
<feature type="repeat" description="ANK" evidence="1">
    <location>
        <begin position="1252"/>
        <end position="1284"/>
    </location>
</feature>
<feature type="region of interest" description="Disordered" evidence="2">
    <location>
        <begin position="1157"/>
        <end position="1176"/>
    </location>
</feature>
<feature type="region of interest" description="Disordered" evidence="2">
    <location>
        <begin position="1528"/>
        <end position="1563"/>
    </location>
</feature>
<dbReference type="InterPro" id="IPR036770">
    <property type="entry name" value="Ankyrin_rpt-contain_sf"/>
</dbReference>
<feature type="repeat" description="ANK" evidence="1">
    <location>
        <begin position="1219"/>
        <end position="1251"/>
    </location>
</feature>
<dbReference type="Proteomes" id="UP000248480">
    <property type="component" value="Unplaced"/>
</dbReference>